<keyword evidence="1" id="KW-1133">Transmembrane helix</keyword>
<evidence type="ECO:0000313" key="3">
    <source>
        <dbReference type="Proteomes" id="UP000251714"/>
    </source>
</evidence>
<keyword evidence="1" id="KW-0472">Membrane</keyword>
<proteinExistence type="predicted"/>
<organism evidence="2 3">
    <name type="scientific">Gibberella intermedia</name>
    <name type="common">Bulb rot disease fungus</name>
    <name type="synonym">Fusarium proliferatum</name>
    <dbReference type="NCBI Taxonomy" id="948311"/>
    <lineage>
        <taxon>Eukaryota</taxon>
        <taxon>Fungi</taxon>
        <taxon>Dikarya</taxon>
        <taxon>Ascomycota</taxon>
        <taxon>Pezizomycotina</taxon>
        <taxon>Sordariomycetes</taxon>
        <taxon>Hypocreomycetidae</taxon>
        <taxon>Hypocreales</taxon>
        <taxon>Nectriaceae</taxon>
        <taxon>Fusarium</taxon>
        <taxon>Fusarium fujikuroi species complex</taxon>
    </lineage>
</organism>
<dbReference type="AlphaFoldDB" id="A0A365MJZ3"/>
<sequence>MALRGSEKVVEQGLKTILRPSAHICRDLLDKSGMFISRHRQAQDYPPSFPNDELPTLFRQALQEMPLLSISVDVELASPTLPGRLARGLRCLTADRAPQVGRQSTWESLRVAWDISSHDIDRENFYHMMRDMCTPESLEPLHVHEDINPIFTSLIRTVRFPNLKRLSAVLNEDRAGWGVIPVRTLNELIARRCQGLEWLVLDHKHTLREASAPDESLMMHPASLADLDIDVDHEDMAVMLEKDFERLTHLAVTLRQGTLIDGIKFQGYSCSGANMQIHKWLPQAKLILRDQMMIAIDPAPRAADLNIVVLLAVLVLEILSITIRMKWDMLRRLFVTDGRTLNATVLSSGITLASGVEGKILTLARHSE</sequence>
<feature type="transmembrane region" description="Helical" evidence="1">
    <location>
        <begin position="305"/>
        <end position="323"/>
    </location>
</feature>
<keyword evidence="1" id="KW-0812">Transmembrane</keyword>
<dbReference type="Proteomes" id="UP000251714">
    <property type="component" value="Unassembled WGS sequence"/>
</dbReference>
<evidence type="ECO:0000313" key="2">
    <source>
        <dbReference type="EMBL" id="RBA08787.1"/>
    </source>
</evidence>
<protein>
    <submittedName>
        <fullName evidence="2">Uncharacterized protein</fullName>
    </submittedName>
</protein>
<gene>
    <name evidence="2" type="ORF">FPRO05_07067</name>
</gene>
<evidence type="ECO:0000256" key="1">
    <source>
        <dbReference type="SAM" id="Phobius"/>
    </source>
</evidence>
<dbReference type="EMBL" id="PKMI01000094">
    <property type="protein sequence ID" value="RBA08787.1"/>
    <property type="molecule type" value="Genomic_DNA"/>
</dbReference>
<reference evidence="2 3" key="1">
    <citation type="submission" date="2017-12" db="EMBL/GenBank/DDBJ databases">
        <title>Genome sequence of the mycotoxigenic crop pathogen Fusarium proliferatum, strain ITEM 2341 from Date Palm.</title>
        <authorList>
            <person name="Almiman B.F."/>
            <person name="Shittu T.A."/>
            <person name="Muthumeenakshi S."/>
            <person name="Baroncelli R."/>
            <person name="Sreenivasaprasada S."/>
        </authorList>
    </citation>
    <scope>NUCLEOTIDE SEQUENCE [LARGE SCALE GENOMIC DNA]</scope>
    <source>
        <strain evidence="2 3">ITEM 2341</strain>
    </source>
</reference>
<comment type="caution">
    <text evidence="2">The sequence shown here is derived from an EMBL/GenBank/DDBJ whole genome shotgun (WGS) entry which is preliminary data.</text>
</comment>
<accession>A0A365MJZ3</accession>
<name>A0A365MJZ3_GIBIN</name>